<dbReference type="AlphaFoldDB" id="A0A197K5L0"/>
<evidence type="ECO:0000313" key="1">
    <source>
        <dbReference type="EMBL" id="OAQ32468.1"/>
    </source>
</evidence>
<evidence type="ECO:0000313" key="2">
    <source>
        <dbReference type="Proteomes" id="UP000078512"/>
    </source>
</evidence>
<organism evidence="1 2">
    <name type="scientific">Linnemannia elongata AG-77</name>
    <dbReference type="NCBI Taxonomy" id="1314771"/>
    <lineage>
        <taxon>Eukaryota</taxon>
        <taxon>Fungi</taxon>
        <taxon>Fungi incertae sedis</taxon>
        <taxon>Mucoromycota</taxon>
        <taxon>Mortierellomycotina</taxon>
        <taxon>Mortierellomycetes</taxon>
        <taxon>Mortierellales</taxon>
        <taxon>Mortierellaceae</taxon>
        <taxon>Linnemannia</taxon>
    </lineage>
</organism>
<sequence length="666" mass="75525">MTSLFKSKRQSMAKQSTSPMPMALTIPEILECIFSFLTNRRRLTVVQFVSKQWQAVCRHMADPPPTAWDFYLIEPQYSVFVASLSTSRILNLFTKRSHFQNVTEWKDERWKKLLGVIDGLQAEGKIQLQEVHVGDELASVRFLKPLLPVLDRCSTTISILRLQLKERPDRSLLHLVLRVCPNLQVLDIKTERPMLVPLRDETVAALEAKEAKLPLEALPVQSRLGTLEIAHLILTPGAVETVIDACSSLRQLSIWQAYPAQFTKQDSTQIIRRVASSCLHLNTFHFSIQGWGWTNADMAMFLDYQPPSLTGWSFSDKDIEMNLPSMALSPSVQSRPPQTPLCRTLQSTNSLLLTNHHQRLTLLELKRTPRNNGRDRVPDVQCAGALHQFLCNAPCLQHLLAPNVVLEIENLDINNILQQERLCQNNIKSQPWNAQGTLPPLWACRGLRTLHVTFDHDQGIVYQGASAASGKGKDVSTLDSLIIFGYLSRFCPDLRDLQMRRWSTTVSMEAGFCLLSRLRRLEKLILTGRHFDGFTKQDLGWILKESQGSTTKWLPVLGLSMLSVAASSRSRSRSPGGDQLTVGGGEDLKLDLVGRVEDVHEWEREVKARCGGERLSSWPGLEYLQLNWVDSHEGAVNKARQEVVGIWRERWPAVEVVVEKMRFFEY</sequence>
<dbReference type="EMBL" id="KV442025">
    <property type="protein sequence ID" value="OAQ32468.1"/>
    <property type="molecule type" value="Genomic_DNA"/>
</dbReference>
<dbReference type="SUPFAM" id="SSF52047">
    <property type="entry name" value="RNI-like"/>
    <property type="match status" value="1"/>
</dbReference>
<accession>A0A197K5L0</accession>
<dbReference type="InterPro" id="IPR032675">
    <property type="entry name" value="LRR_dom_sf"/>
</dbReference>
<dbReference type="SUPFAM" id="SSF81383">
    <property type="entry name" value="F-box domain"/>
    <property type="match status" value="1"/>
</dbReference>
<proteinExistence type="predicted"/>
<name>A0A197K5L0_9FUNG</name>
<dbReference type="Gene3D" id="3.80.10.10">
    <property type="entry name" value="Ribonuclease Inhibitor"/>
    <property type="match status" value="1"/>
</dbReference>
<reference evidence="1 2" key="1">
    <citation type="submission" date="2016-05" db="EMBL/GenBank/DDBJ databases">
        <title>Genome sequencing reveals origins of a unique bacterial endosymbiosis in the earliest lineages of terrestrial Fungi.</title>
        <authorList>
            <consortium name="DOE Joint Genome Institute"/>
            <person name="Uehling J."/>
            <person name="Gryganskyi A."/>
            <person name="Hameed K."/>
            <person name="Tschaplinski T."/>
            <person name="Misztal P."/>
            <person name="Wu S."/>
            <person name="Desiro A."/>
            <person name="Vande Pol N."/>
            <person name="Du Z.-Y."/>
            <person name="Zienkiewicz A."/>
            <person name="Zienkiewicz K."/>
            <person name="Morin E."/>
            <person name="Tisserant E."/>
            <person name="Splivallo R."/>
            <person name="Hainaut M."/>
            <person name="Henrissat B."/>
            <person name="Ohm R."/>
            <person name="Kuo A."/>
            <person name="Yan J."/>
            <person name="Lipzen A."/>
            <person name="Nolan M."/>
            <person name="Labutti K."/>
            <person name="Barry K."/>
            <person name="Goldstein A."/>
            <person name="Labbe J."/>
            <person name="Schadt C."/>
            <person name="Tuskan G."/>
            <person name="Grigoriev I."/>
            <person name="Martin F."/>
            <person name="Vilgalys R."/>
            <person name="Bonito G."/>
        </authorList>
    </citation>
    <scope>NUCLEOTIDE SEQUENCE [LARGE SCALE GENOMIC DNA]</scope>
    <source>
        <strain evidence="1 2">AG-77</strain>
    </source>
</reference>
<dbReference type="Gene3D" id="1.20.1280.50">
    <property type="match status" value="1"/>
</dbReference>
<keyword evidence="2" id="KW-1185">Reference proteome</keyword>
<gene>
    <name evidence="1" type="ORF">K457DRAFT_135378</name>
</gene>
<dbReference type="OrthoDB" id="2336258at2759"/>
<evidence type="ECO:0008006" key="3">
    <source>
        <dbReference type="Google" id="ProtNLM"/>
    </source>
</evidence>
<protein>
    <recommendedName>
        <fullName evidence="3">F-box domain-containing protein</fullName>
    </recommendedName>
</protein>
<dbReference type="InterPro" id="IPR036047">
    <property type="entry name" value="F-box-like_dom_sf"/>
</dbReference>
<dbReference type="Proteomes" id="UP000078512">
    <property type="component" value="Unassembled WGS sequence"/>
</dbReference>